<dbReference type="Gene3D" id="1.20.1280.290">
    <property type="match status" value="1"/>
</dbReference>
<evidence type="ECO:0000256" key="6">
    <source>
        <dbReference type="ARBA" id="ARBA00022737"/>
    </source>
</evidence>
<feature type="transmembrane region" description="Helical" evidence="9">
    <location>
        <begin position="266"/>
        <end position="285"/>
    </location>
</feature>
<dbReference type="GO" id="GO:0012505">
    <property type="term" value="C:endomembrane system"/>
    <property type="evidence" value="ECO:0007669"/>
    <property type="project" value="UniProtKB-SubCell"/>
</dbReference>
<dbReference type="GO" id="GO:0016020">
    <property type="term" value="C:membrane"/>
    <property type="evidence" value="ECO:0007669"/>
    <property type="project" value="InterPro"/>
</dbReference>
<name>A0A445KC45_GLYSO</name>
<organism evidence="10 11">
    <name type="scientific">Glycine soja</name>
    <name type="common">Wild soybean</name>
    <dbReference type="NCBI Taxonomy" id="3848"/>
    <lineage>
        <taxon>Eukaryota</taxon>
        <taxon>Viridiplantae</taxon>
        <taxon>Streptophyta</taxon>
        <taxon>Embryophyta</taxon>
        <taxon>Tracheophyta</taxon>
        <taxon>Spermatophyta</taxon>
        <taxon>Magnoliopsida</taxon>
        <taxon>eudicotyledons</taxon>
        <taxon>Gunneridae</taxon>
        <taxon>Pentapetalae</taxon>
        <taxon>rosids</taxon>
        <taxon>fabids</taxon>
        <taxon>Fabales</taxon>
        <taxon>Fabaceae</taxon>
        <taxon>Papilionoideae</taxon>
        <taxon>50 kb inversion clade</taxon>
        <taxon>NPAAA clade</taxon>
        <taxon>indigoferoid/millettioid clade</taxon>
        <taxon>Phaseoleae</taxon>
        <taxon>Glycine</taxon>
        <taxon>Glycine subgen. Soja</taxon>
    </lineage>
</organism>
<evidence type="ECO:0000313" key="10">
    <source>
        <dbReference type="EMBL" id="RZC08394.1"/>
    </source>
</evidence>
<comment type="caution">
    <text evidence="10">The sequence shown here is derived from an EMBL/GenBank/DDBJ whole genome shotgun (WGS) entry which is preliminary data.</text>
</comment>
<keyword evidence="7 9" id="KW-1133">Transmembrane helix</keyword>
<evidence type="ECO:0000256" key="3">
    <source>
        <dbReference type="ARBA" id="ARBA00022448"/>
    </source>
</evidence>
<evidence type="ECO:0000256" key="4">
    <source>
        <dbReference type="ARBA" id="ARBA00022597"/>
    </source>
</evidence>
<evidence type="ECO:0000256" key="7">
    <source>
        <dbReference type="ARBA" id="ARBA00022989"/>
    </source>
</evidence>
<protein>
    <submittedName>
        <fullName evidence="10">Exocyst complex component EXO70B1 isoform C</fullName>
    </submittedName>
</protein>
<evidence type="ECO:0000256" key="8">
    <source>
        <dbReference type="ARBA" id="ARBA00023136"/>
    </source>
</evidence>
<dbReference type="AlphaFoldDB" id="A0A445KC45"/>
<dbReference type="PANTHER" id="PTHR10791:SF120">
    <property type="entry name" value="BIDIRECTIONAL SUGAR TRANSPORTER SWEET17"/>
    <property type="match status" value="1"/>
</dbReference>
<keyword evidence="3" id="KW-0813">Transport</keyword>
<feature type="transmembrane region" description="Helical" evidence="9">
    <location>
        <begin position="389"/>
        <end position="405"/>
    </location>
</feature>
<keyword evidence="8 9" id="KW-0472">Membrane</keyword>
<feature type="transmembrane region" description="Helical" evidence="9">
    <location>
        <begin position="237"/>
        <end position="260"/>
    </location>
</feature>
<comment type="subcellular location">
    <subcellularLocation>
        <location evidence="1">Endomembrane system</location>
        <topology evidence="1">Multi-pass membrane protein</topology>
    </subcellularLocation>
</comment>
<dbReference type="PANTHER" id="PTHR10791">
    <property type="entry name" value="RAG1-ACTIVATING PROTEIN 1"/>
    <property type="match status" value="1"/>
</dbReference>
<feature type="transmembrane region" description="Helical" evidence="9">
    <location>
        <begin position="362"/>
        <end position="383"/>
    </location>
</feature>
<gene>
    <name evidence="10" type="ORF">D0Y65_015222</name>
</gene>
<proteinExistence type="inferred from homology"/>
<keyword evidence="11" id="KW-1185">Reference proteome</keyword>
<evidence type="ECO:0000256" key="5">
    <source>
        <dbReference type="ARBA" id="ARBA00022692"/>
    </source>
</evidence>
<dbReference type="GO" id="GO:0051119">
    <property type="term" value="F:sugar transmembrane transporter activity"/>
    <property type="evidence" value="ECO:0007669"/>
    <property type="project" value="InterPro"/>
</dbReference>
<reference evidence="10 11" key="1">
    <citation type="submission" date="2018-09" db="EMBL/GenBank/DDBJ databases">
        <title>A high-quality reference genome of wild soybean provides a powerful tool to mine soybean genomes.</title>
        <authorList>
            <person name="Xie M."/>
            <person name="Chung C.Y.L."/>
            <person name="Li M.-W."/>
            <person name="Wong F.-L."/>
            <person name="Chan T.-F."/>
            <person name="Lam H.-M."/>
        </authorList>
    </citation>
    <scope>NUCLEOTIDE SEQUENCE [LARGE SCALE GENOMIC DNA]</scope>
    <source>
        <strain evidence="11">cv. W05</strain>
        <tissue evidence="10">Hypocotyl of etiolated seedlings</tissue>
    </source>
</reference>
<keyword evidence="5 9" id="KW-0812">Transmembrane</keyword>
<evidence type="ECO:0000256" key="9">
    <source>
        <dbReference type="SAM" id="Phobius"/>
    </source>
</evidence>
<dbReference type="Pfam" id="PF03083">
    <property type="entry name" value="MtN3_slv"/>
    <property type="match status" value="1"/>
</dbReference>
<keyword evidence="6" id="KW-0677">Repeat</keyword>
<feature type="transmembrane region" description="Helical" evidence="9">
    <location>
        <begin position="212"/>
        <end position="230"/>
    </location>
</feature>
<comment type="similarity">
    <text evidence="2">Belongs to the SWEET sugar transporter family.</text>
</comment>
<keyword evidence="4" id="KW-0762">Sugar transport</keyword>
<dbReference type="InterPro" id="IPR004316">
    <property type="entry name" value="SWEET_rpt"/>
</dbReference>
<evidence type="ECO:0000256" key="2">
    <source>
        <dbReference type="ARBA" id="ARBA00007809"/>
    </source>
</evidence>
<feature type="transmembrane region" description="Helical" evidence="9">
    <location>
        <begin position="334"/>
        <end position="355"/>
    </location>
</feature>
<dbReference type="Proteomes" id="UP000289340">
    <property type="component" value="Chromosome 6"/>
</dbReference>
<dbReference type="InterPro" id="IPR047664">
    <property type="entry name" value="SWEET"/>
</dbReference>
<sequence>MKVSVFLGLNQYFVASDVGHGKMRWYAFHGEPPSSDPFPKAHPMQPNLGQGGCMAIEASDFVPKVVDLAARELIAIASPGQVTQVQLDHAKTSTESVIVMNLESRGYRVGLISYSTSCVSKLIAFADDCIREYRKAVSRNSSWSYGWGHQYICCSGCFSIDYSWKNMIYPCLQIHVLSLVRPHQKLPHLFYHLEAPAHHKIKKHRSTEDFSSLPYICTLLNCSLWTYYGIIKAREYLVATADGFGIVVETIYVILFLIYAPKGIRGRTVILVVILDVAISTVAVVTTQLALQREARGGVVGVMGAGLNIVIYFSPLSCHVTDPKALRLGFDVNLIAIALQEIFGVSLRIIVHIWVMSKKGPLYVAMFNPIGIIFAIIMGIGFLCGSINLGSVLGAAIAVIGFYAVI</sequence>
<accession>A0A445KC45</accession>
<evidence type="ECO:0000313" key="11">
    <source>
        <dbReference type="Proteomes" id="UP000289340"/>
    </source>
</evidence>
<feature type="transmembrane region" description="Helical" evidence="9">
    <location>
        <begin position="297"/>
        <end position="314"/>
    </location>
</feature>
<evidence type="ECO:0000256" key="1">
    <source>
        <dbReference type="ARBA" id="ARBA00004127"/>
    </source>
</evidence>
<dbReference type="EMBL" id="QZWG01000006">
    <property type="protein sequence ID" value="RZC08394.1"/>
    <property type="molecule type" value="Genomic_DNA"/>
</dbReference>